<name>A0A851GGY1_9BACT</name>
<protein>
    <submittedName>
        <fullName evidence="3">PEP-CTERM sorting domain-containing protein</fullName>
    </submittedName>
</protein>
<dbReference type="NCBIfam" id="TIGR02595">
    <property type="entry name" value="PEP_CTERM"/>
    <property type="match status" value="1"/>
</dbReference>
<comment type="caution">
    <text evidence="3">The sequence shown here is derived from an EMBL/GenBank/DDBJ whole genome shotgun (WGS) entry which is preliminary data.</text>
</comment>
<feature type="chain" id="PRO_5032324314" evidence="1">
    <location>
        <begin position="35"/>
        <end position="213"/>
    </location>
</feature>
<dbReference type="InterPro" id="IPR013424">
    <property type="entry name" value="Ice-binding_C"/>
</dbReference>
<dbReference type="EMBL" id="JACBAZ010000004">
    <property type="protein sequence ID" value="NWK56449.1"/>
    <property type="molecule type" value="Genomic_DNA"/>
</dbReference>
<evidence type="ECO:0000313" key="4">
    <source>
        <dbReference type="Proteomes" id="UP000557872"/>
    </source>
</evidence>
<organism evidence="3 4">
    <name type="scientific">Oceaniferula marina</name>
    <dbReference type="NCBI Taxonomy" id="2748318"/>
    <lineage>
        <taxon>Bacteria</taxon>
        <taxon>Pseudomonadati</taxon>
        <taxon>Verrucomicrobiota</taxon>
        <taxon>Verrucomicrobiia</taxon>
        <taxon>Verrucomicrobiales</taxon>
        <taxon>Verrucomicrobiaceae</taxon>
        <taxon>Oceaniferula</taxon>
    </lineage>
</organism>
<sequence>MATSNKAKHNSHGLTKTLSAIGAAVITVTAATHAATVQITFTNNHVINNNVGDLMFADLTGDNIDDIVLGAVSKPPFSTNGIQRSIAGRQAVADQTFISGVGYFYGAQAAGSNSEASSRSLAQQYYLMSIPITDARINGGTPTTAWMETHASASSGNYKITITRLVFDDASTAAPSGVTANGAAFAEWVPVPEPSSTALFGLGSLALLIRRRG</sequence>
<evidence type="ECO:0000313" key="3">
    <source>
        <dbReference type="EMBL" id="NWK56449.1"/>
    </source>
</evidence>
<reference evidence="3 4" key="1">
    <citation type="submission" date="2020-07" db="EMBL/GenBank/DDBJ databases">
        <title>Roseicoccus Jingziensis gen. nov., sp. nov., isolated from coastal seawater.</title>
        <authorList>
            <person name="Feng X."/>
        </authorList>
    </citation>
    <scope>NUCLEOTIDE SEQUENCE [LARGE SCALE GENOMIC DNA]</scope>
    <source>
        <strain evidence="3 4">N1E253</strain>
    </source>
</reference>
<dbReference type="Pfam" id="PF07589">
    <property type="entry name" value="PEP-CTERM"/>
    <property type="match status" value="1"/>
</dbReference>
<accession>A0A851GGY1</accession>
<gene>
    <name evidence="3" type="ORF">HW115_12575</name>
</gene>
<keyword evidence="4" id="KW-1185">Reference proteome</keyword>
<proteinExistence type="predicted"/>
<dbReference type="AlphaFoldDB" id="A0A851GGY1"/>
<feature type="domain" description="Ice-binding protein C-terminal" evidence="2">
    <location>
        <begin position="190"/>
        <end position="212"/>
    </location>
</feature>
<keyword evidence="1" id="KW-0732">Signal</keyword>
<dbReference type="Proteomes" id="UP000557872">
    <property type="component" value="Unassembled WGS sequence"/>
</dbReference>
<feature type="signal peptide" evidence="1">
    <location>
        <begin position="1"/>
        <end position="34"/>
    </location>
</feature>
<evidence type="ECO:0000256" key="1">
    <source>
        <dbReference type="SAM" id="SignalP"/>
    </source>
</evidence>
<evidence type="ECO:0000259" key="2">
    <source>
        <dbReference type="Pfam" id="PF07589"/>
    </source>
</evidence>
<dbReference type="RefSeq" id="WP_178933224.1">
    <property type="nucleotide sequence ID" value="NZ_JACBAZ010000004.1"/>
</dbReference>